<accession>A0ABW4RZF0</accession>
<feature type="transmembrane region" description="Helical" evidence="1">
    <location>
        <begin position="6"/>
        <end position="27"/>
    </location>
</feature>
<evidence type="ECO:0000313" key="3">
    <source>
        <dbReference type="Proteomes" id="UP001597326"/>
    </source>
</evidence>
<sequence length="60" mass="6878">MVLMLSSGQLTLVTFCVIAAFIILGVLSMRRHVRRIDAPWEADLSEEGRRAQDFERTTRN</sequence>
<name>A0ABW4RZF0_9ACTN</name>
<evidence type="ECO:0000256" key="1">
    <source>
        <dbReference type="SAM" id="Phobius"/>
    </source>
</evidence>
<reference evidence="3" key="1">
    <citation type="journal article" date="2019" name="Int. J. Syst. Evol. Microbiol.">
        <title>The Global Catalogue of Microorganisms (GCM) 10K type strain sequencing project: providing services to taxonomists for standard genome sequencing and annotation.</title>
        <authorList>
            <consortium name="The Broad Institute Genomics Platform"/>
            <consortium name="The Broad Institute Genome Sequencing Center for Infectious Disease"/>
            <person name="Wu L."/>
            <person name="Ma J."/>
        </authorList>
    </citation>
    <scope>NUCLEOTIDE SEQUENCE [LARGE SCALE GENOMIC DNA]</scope>
    <source>
        <strain evidence="3">CAIM 431</strain>
    </source>
</reference>
<protein>
    <submittedName>
        <fullName evidence="2">Uncharacterized protein</fullName>
    </submittedName>
</protein>
<proteinExistence type="predicted"/>
<keyword evidence="1" id="KW-1133">Transmembrane helix</keyword>
<gene>
    <name evidence="2" type="ORF">ACFSCS_15105</name>
</gene>
<dbReference type="RefSeq" id="WP_343875964.1">
    <property type="nucleotide sequence ID" value="NZ_BAAAIX010000035.1"/>
</dbReference>
<keyword evidence="1" id="KW-0812">Transmembrane</keyword>
<dbReference type="EMBL" id="JBHUFZ010000034">
    <property type="protein sequence ID" value="MFD1891500.1"/>
    <property type="molecule type" value="Genomic_DNA"/>
</dbReference>
<keyword evidence="1" id="KW-0472">Membrane</keyword>
<dbReference type="Proteomes" id="UP001597326">
    <property type="component" value="Unassembled WGS sequence"/>
</dbReference>
<evidence type="ECO:0000313" key="2">
    <source>
        <dbReference type="EMBL" id="MFD1891500.1"/>
    </source>
</evidence>
<comment type="caution">
    <text evidence="2">The sequence shown here is derived from an EMBL/GenBank/DDBJ whole genome shotgun (WGS) entry which is preliminary data.</text>
</comment>
<keyword evidence="3" id="KW-1185">Reference proteome</keyword>
<organism evidence="2 3">
    <name type="scientific">Luteococcus peritonei</name>
    <dbReference type="NCBI Taxonomy" id="88874"/>
    <lineage>
        <taxon>Bacteria</taxon>
        <taxon>Bacillati</taxon>
        <taxon>Actinomycetota</taxon>
        <taxon>Actinomycetes</taxon>
        <taxon>Propionibacteriales</taxon>
        <taxon>Propionibacteriaceae</taxon>
        <taxon>Luteococcus</taxon>
    </lineage>
</organism>